<dbReference type="EMBL" id="LOCK01000061">
    <property type="protein sequence ID" value="KTE89798.1"/>
    <property type="molecule type" value="Genomic_DNA"/>
</dbReference>
<reference evidence="2" key="1">
    <citation type="submission" date="2014-07" db="EMBL/GenBank/DDBJ databases">
        <authorList>
            <person name="Hornung V.Bastian."/>
        </authorList>
    </citation>
    <scope>NUCLEOTIDE SEQUENCE</scope>
    <source>
        <strain evidence="2">PCE-S</strain>
    </source>
</reference>
<dbReference type="Proteomes" id="UP000054623">
    <property type="component" value="Unassembled WGS sequence"/>
</dbReference>
<evidence type="ECO:0000256" key="1">
    <source>
        <dbReference type="SAM" id="Phobius"/>
    </source>
</evidence>
<gene>
    <name evidence="3" type="ORF">AT727_10650</name>
    <name evidence="2" type="ORF">DPCES_2564</name>
</gene>
<dbReference type="NCBIfam" id="TIGR02849">
    <property type="entry name" value="spore_III_AD"/>
    <property type="match status" value="1"/>
</dbReference>
<dbReference type="PATRIC" id="fig|49338.4.peg.2754"/>
<protein>
    <submittedName>
        <fullName evidence="2 3">Stage III sporulation protein AD</fullName>
    </submittedName>
</protein>
<dbReference type="AlphaFoldDB" id="A0A098B3L1"/>
<evidence type="ECO:0000313" key="2">
    <source>
        <dbReference type="EMBL" id="CDX02451.1"/>
    </source>
</evidence>
<dbReference type="OrthoDB" id="1682150at2"/>
<keyword evidence="1" id="KW-1133">Transmembrane helix</keyword>
<organism evidence="2">
    <name type="scientific">Desulfitobacterium hafniense</name>
    <name type="common">Desulfitobacterium frappieri</name>
    <dbReference type="NCBI Taxonomy" id="49338"/>
    <lineage>
        <taxon>Bacteria</taxon>
        <taxon>Bacillati</taxon>
        <taxon>Bacillota</taxon>
        <taxon>Clostridia</taxon>
        <taxon>Eubacteriales</taxon>
        <taxon>Desulfitobacteriaceae</taxon>
        <taxon>Desulfitobacterium</taxon>
    </lineage>
</organism>
<sequence>MEIWQIVGIALVVAIIGVVLKEVRKEIALQLTILTGVIIFTLILDKIKIIIDLLQNLADQANISSYYLIIVLKIVGVAYLAEFGADICRDAGEKALATKIEIAAKVGVLVLAIPIIVAILESVMRLVP</sequence>
<proteinExistence type="predicted"/>
<dbReference type="InterPro" id="IPR025664">
    <property type="entry name" value="Spore_III_AC/AD"/>
</dbReference>
<dbReference type="RefSeq" id="WP_005810912.1">
    <property type="nucleotide sequence ID" value="NZ_CABKQQ010000029.1"/>
</dbReference>
<feature type="transmembrane region" description="Helical" evidence="1">
    <location>
        <begin position="6"/>
        <end position="24"/>
    </location>
</feature>
<dbReference type="OMA" id="GAQICRD"/>
<name>A0A098B3L1_DESHA</name>
<keyword evidence="1" id="KW-0472">Membrane</keyword>
<dbReference type="EMBL" id="LK996017">
    <property type="protein sequence ID" value="CDX02451.1"/>
    <property type="molecule type" value="Genomic_DNA"/>
</dbReference>
<dbReference type="InterPro" id="IPR014211">
    <property type="entry name" value="Spore_III_AD"/>
</dbReference>
<keyword evidence="1" id="KW-0812">Transmembrane</keyword>
<feature type="transmembrane region" description="Helical" evidence="1">
    <location>
        <begin position="102"/>
        <end position="120"/>
    </location>
</feature>
<evidence type="ECO:0000313" key="3">
    <source>
        <dbReference type="EMBL" id="KTE89798.1"/>
    </source>
</evidence>
<dbReference type="Pfam" id="PF06686">
    <property type="entry name" value="SpoIIIAC"/>
    <property type="match status" value="2"/>
</dbReference>
<reference evidence="3 4" key="2">
    <citation type="submission" date="2015-12" db="EMBL/GenBank/DDBJ databases">
        <title>Draft Genome Sequence of Desulfitobacterium hafniense Strain DH, a Sulfate-reducing Bacterium Isolated from Paddy Soils.</title>
        <authorList>
            <person name="Bao P."/>
            <person name="Zhang X."/>
            <person name="Li G."/>
        </authorList>
    </citation>
    <scope>NUCLEOTIDE SEQUENCE [LARGE SCALE GENOMIC DNA]</scope>
    <source>
        <strain evidence="3 4">DH</strain>
    </source>
</reference>
<feature type="transmembrane region" description="Helical" evidence="1">
    <location>
        <begin position="31"/>
        <end position="51"/>
    </location>
</feature>
<feature type="transmembrane region" description="Helical" evidence="1">
    <location>
        <begin position="63"/>
        <end position="81"/>
    </location>
</feature>
<accession>A0A098B3L1</accession>
<evidence type="ECO:0000313" key="4">
    <source>
        <dbReference type="Proteomes" id="UP000054623"/>
    </source>
</evidence>